<dbReference type="Proteomes" id="UP001277972">
    <property type="component" value="Unassembled WGS sequence"/>
</dbReference>
<evidence type="ECO:0000313" key="2">
    <source>
        <dbReference type="Proteomes" id="UP001277972"/>
    </source>
</evidence>
<name>A0ACC6M6Q5_9BACI</name>
<protein>
    <submittedName>
        <fullName evidence="1">Uncharacterized protein</fullName>
    </submittedName>
</protein>
<comment type="caution">
    <text evidence="1">The sequence shown here is derived from an EMBL/GenBank/DDBJ whole genome shotgun (WGS) entry which is preliminary data.</text>
</comment>
<sequence length="204" mass="23254">MGLKLAVLHAHHSNIAYTEMALEDREIEQIHHVDPGLIHAIKTKSKDEVHQRVLAQLEWLTNTNPASILITCTNYSLYIKEHEISGIPILKLDELFFDTLLPYSEMTLYFTNSETVEGTMNRLQDFHSGANYHVKLIDDAFHHLMNNKKERYTKAIIDYIGYHPANGQAVFPQLSMYQAATYLNKGGQSIVTPVHALKKLSLSH</sequence>
<evidence type="ECO:0000313" key="1">
    <source>
        <dbReference type="EMBL" id="MDX8046452.1"/>
    </source>
</evidence>
<organism evidence="1 2">
    <name type="scientific">Gracilibacillus pellucidus</name>
    <dbReference type="NCBI Taxonomy" id="3095368"/>
    <lineage>
        <taxon>Bacteria</taxon>
        <taxon>Bacillati</taxon>
        <taxon>Bacillota</taxon>
        <taxon>Bacilli</taxon>
        <taxon>Bacillales</taxon>
        <taxon>Bacillaceae</taxon>
        <taxon>Gracilibacillus</taxon>
    </lineage>
</organism>
<proteinExistence type="predicted"/>
<accession>A0ACC6M6Q5</accession>
<gene>
    <name evidence="1" type="ORF">SH601_10705</name>
</gene>
<dbReference type="EMBL" id="JAWZSR010000005">
    <property type="protein sequence ID" value="MDX8046452.1"/>
    <property type="molecule type" value="Genomic_DNA"/>
</dbReference>
<keyword evidence="2" id="KW-1185">Reference proteome</keyword>
<reference evidence="1" key="1">
    <citation type="submission" date="2023-11" db="EMBL/GenBank/DDBJ databases">
        <title>Gracilibacillus pellucida a moderately halophilic bacterium isolated from saline soil in Xinjiang province.</title>
        <authorList>
            <person name="Zhang Z."/>
            <person name="Tan F."/>
            <person name="Wang Y."/>
            <person name="Xia M."/>
        </authorList>
    </citation>
    <scope>NUCLEOTIDE SEQUENCE</scope>
    <source>
        <strain evidence="1">S3-1-1</strain>
    </source>
</reference>